<reference evidence="1" key="1">
    <citation type="journal article" date="2014" name="Genome Announc.">
        <title>De novo whole-genome sequence and genome annotation of Lichtheimia ramosa.</title>
        <authorList>
            <person name="Linde J."/>
            <person name="Schwartze V."/>
            <person name="Binder U."/>
            <person name="Lass-Florl C."/>
            <person name="Voigt K."/>
            <person name="Horn F."/>
        </authorList>
    </citation>
    <scope>NUCLEOTIDE SEQUENCE</scope>
    <source>
        <strain evidence="1">JMRC FSU:6197</strain>
    </source>
</reference>
<gene>
    <name evidence="1" type="ORF">LRAMOSA00534</name>
</gene>
<name>A0A077W6T6_9FUNG</name>
<proteinExistence type="predicted"/>
<evidence type="ECO:0000313" key="1">
    <source>
        <dbReference type="EMBL" id="CDS03132.1"/>
    </source>
</evidence>
<accession>A0A077W6T6</accession>
<dbReference type="EMBL" id="LK023313">
    <property type="protein sequence ID" value="CDS03132.1"/>
    <property type="molecule type" value="Genomic_DNA"/>
</dbReference>
<organism evidence="1">
    <name type="scientific">Lichtheimia ramosa</name>
    <dbReference type="NCBI Taxonomy" id="688394"/>
    <lineage>
        <taxon>Eukaryota</taxon>
        <taxon>Fungi</taxon>
        <taxon>Fungi incertae sedis</taxon>
        <taxon>Mucoromycota</taxon>
        <taxon>Mucoromycotina</taxon>
        <taxon>Mucoromycetes</taxon>
        <taxon>Mucorales</taxon>
        <taxon>Lichtheimiaceae</taxon>
        <taxon>Lichtheimia</taxon>
    </lineage>
</organism>
<protein>
    <submittedName>
        <fullName evidence="1">Uncharacterized protein</fullName>
    </submittedName>
</protein>
<sequence>MSITINDASEESEMMRELHGKLVLDERGGFLRKVAQKDPKLNKQVADQYYSHWSKNETEINDNESYVTSRREQAQNMTNAFYDLATDFYDM</sequence>
<dbReference type="AlphaFoldDB" id="A0A077W6T6"/>